<comment type="caution">
    <text evidence="1">The sequence shown here is derived from an EMBL/GenBank/DDBJ whole genome shotgun (WGS) entry which is preliminary data.</text>
</comment>
<sequence length="74" mass="8717">MQLDFRHRVFMLDQSFRKQDASLPVEGFASRQSVHYCFLVVVCTASELLKKMRSSYEADFTDIAEYRRMKTSVD</sequence>
<evidence type="ECO:0000313" key="1">
    <source>
        <dbReference type="EMBL" id="KAK7498711.1"/>
    </source>
</evidence>
<evidence type="ECO:0000313" key="2">
    <source>
        <dbReference type="Proteomes" id="UP001519460"/>
    </source>
</evidence>
<dbReference type="AlphaFoldDB" id="A0ABD0LHI3"/>
<keyword evidence="2" id="KW-1185">Reference proteome</keyword>
<accession>A0ABD0LHI3</accession>
<reference evidence="1 2" key="1">
    <citation type="journal article" date="2023" name="Sci. Data">
        <title>Genome assembly of the Korean intertidal mud-creeper Batillaria attramentaria.</title>
        <authorList>
            <person name="Patra A.K."/>
            <person name="Ho P.T."/>
            <person name="Jun S."/>
            <person name="Lee S.J."/>
            <person name="Kim Y."/>
            <person name="Won Y.J."/>
        </authorList>
    </citation>
    <scope>NUCLEOTIDE SEQUENCE [LARGE SCALE GENOMIC DNA]</scope>
    <source>
        <strain evidence="1">Wonlab-2016</strain>
    </source>
</reference>
<dbReference type="Proteomes" id="UP001519460">
    <property type="component" value="Unassembled WGS sequence"/>
</dbReference>
<proteinExistence type="predicted"/>
<gene>
    <name evidence="1" type="ORF">BaRGS_00010088</name>
</gene>
<dbReference type="EMBL" id="JACVVK020000049">
    <property type="protein sequence ID" value="KAK7498711.1"/>
    <property type="molecule type" value="Genomic_DNA"/>
</dbReference>
<organism evidence="1 2">
    <name type="scientific">Batillaria attramentaria</name>
    <dbReference type="NCBI Taxonomy" id="370345"/>
    <lineage>
        <taxon>Eukaryota</taxon>
        <taxon>Metazoa</taxon>
        <taxon>Spiralia</taxon>
        <taxon>Lophotrochozoa</taxon>
        <taxon>Mollusca</taxon>
        <taxon>Gastropoda</taxon>
        <taxon>Caenogastropoda</taxon>
        <taxon>Sorbeoconcha</taxon>
        <taxon>Cerithioidea</taxon>
        <taxon>Batillariidae</taxon>
        <taxon>Batillaria</taxon>
    </lineage>
</organism>
<protein>
    <submittedName>
        <fullName evidence="1">Uncharacterized protein</fullName>
    </submittedName>
</protein>
<name>A0ABD0LHI3_9CAEN</name>